<dbReference type="OrthoDB" id="45365at2759"/>
<proteinExistence type="predicted"/>
<evidence type="ECO:0000313" key="6">
    <source>
        <dbReference type="EMBL" id="OAD73322.1"/>
    </source>
</evidence>
<evidence type="ECO:0000256" key="1">
    <source>
        <dbReference type="ARBA" id="ARBA00022441"/>
    </source>
</evidence>
<evidence type="ECO:0000256" key="4">
    <source>
        <dbReference type="SAM" id="SignalP"/>
    </source>
</evidence>
<evidence type="ECO:0000256" key="3">
    <source>
        <dbReference type="SAM" id="MobiDB-lite"/>
    </source>
</evidence>
<feature type="region of interest" description="Disordered" evidence="3">
    <location>
        <begin position="429"/>
        <end position="482"/>
    </location>
</feature>
<dbReference type="PANTHER" id="PTHR24412:SF489">
    <property type="entry name" value="RING FINGER DOMAIN AND KELCH REPEAT-CONTAINING PROTEIN DDB_G0271372"/>
    <property type="match status" value="1"/>
</dbReference>
<feature type="domain" description="BTB" evidence="5">
    <location>
        <begin position="221"/>
        <end position="277"/>
    </location>
</feature>
<dbReference type="STRING" id="763407.A0A162U4A8"/>
<name>A0A162U4A8_PHYB8</name>
<dbReference type="RefSeq" id="XP_018291362.1">
    <property type="nucleotide sequence ID" value="XM_018441559.1"/>
</dbReference>
<keyword evidence="2" id="KW-0677">Repeat</keyword>
<dbReference type="AlphaFoldDB" id="A0A162U4A8"/>
<feature type="compositionally biased region" description="Basic and acidic residues" evidence="3">
    <location>
        <begin position="429"/>
        <end position="474"/>
    </location>
</feature>
<dbReference type="InterPro" id="IPR011333">
    <property type="entry name" value="SKP1/BTB/POZ_sf"/>
</dbReference>
<gene>
    <name evidence="6" type="ORF">PHYBLDRAFT_65929</name>
</gene>
<dbReference type="Gene3D" id="3.30.710.10">
    <property type="entry name" value="Potassium Channel Kv1.1, Chain A"/>
    <property type="match status" value="1"/>
</dbReference>
<protein>
    <recommendedName>
        <fullName evidence="5">BTB domain-containing protein</fullName>
    </recommendedName>
</protein>
<feature type="chain" id="PRO_5007840045" description="BTB domain-containing protein" evidence="4">
    <location>
        <begin position="22"/>
        <end position="614"/>
    </location>
</feature>
<dbReference type="InterPro" id="IPR000210">
    <property type="entry name" value="BTB/POZ_dom"/>
</dbReference>
<dbReference type="VEuPathDB" id="FungiDB:PHYBLDRAFT_65929"/>
<keyword evidence="1" id="KW-0880">Kelch repeat</keyword>
<feature type="signal peptide" evidence="4">
    <location>
        <begin position="1"/>
        <end position="21"/>
    </location>
</feature>
<evidence type="ECO:0000256" key="2">
    <source>
        <dbReference type="ARBA" id="ARBA00022737"/>
    </source>
</evidence>
<dbReference type="PANTHER" id="PTHR24412">
    <property type="entry name" value="KELCH PROTEIN"/>
    <property type="match status" value="1"/>
</dbReference>
<keyword evidence="4" id="KW-0732">Signal</keyword>
<dbReference type="Pfam" id="PF00651">
    <property type="entry name" value="BTB"/>
    <property type="match status" value="1"/>
</dbReference>
<evidence type="ECO:0000259" key="5">
    <source>
        <dbReference type="PROSITE" id="PS50097"/>
    </source>
</evidence>
<evidence type="ECO:0000313" key="7">
    <source>
        <dbReference type="Proteomes" id="UP000077315"/>
    </source>
</evidence>
<accession>A0A162U4A8</accession>
<organism evidence="6 7">
    <name type="scientific">Phycomyces blakesleeanus (strain ATCC 8743b / DSM 1359 / FGSC 10004 / NBRC 33097 / NRRL 1555)</name>
    <dbReference type="NCBI Taxonomy" id="763407"/>
    <lineage>
        <taxon>Eukaryota</taxon>
        <taxon>Fungi</taxon>
        <taxon>Fungi incertae sedis</taxon>
        <taxon>Mucoromycota</taxon>
        <taxon>Mucoromycotina</taxon>
        <taxon>Mucoromycetes</taxon>
        <taxon>Mucorales</taxon>
        <taxon>Phycomycetaceae</taxon>
        <taxon>Phycomyces</taxon>
    </lineage>
</organism>
<dbReference type="Proteomes" id="UP000077315">
    <property type="component" value="Unassembled WGS sequence"/>
</dbReference>
<dbReference type="GeneID" id="29002465"/>
<reference evidence="7" key="1">
    <citation type="submission" date="2015-06" db="EMBL/GenBank/DDBJ databases">
        <title>Expansion of signal transduction pathways in fungi by whole-genome duplication.</title>
        <authorList>
            <consortium name="DOE Joint Genome Institute"/>
            <person name="Corrochano L.M."/>
            <person name="Kuo A."/>
            <person name="Marcet-Houben M."/>
            <person name="Polaino S."/>
            <person name="Salamov A."/>
            <person name="Villalobos J.M."/>
            <person name="Alvarez M.I."/>
            <person name="Avalos J."/>
            <person name="Benito E.P."/>
            <person name="Benoit I."/>
            <person name="Burger G."/>
            <person name="Camino L.P."/>
            <person name="Canovas D."/>
            <person name="Cerda-Olmedo E."/>
            <person name="Cheng J.-F."/>
            <person name="Dominguez A."/>
            <person name="Elias M."/>
            <person name="Eslava A.P."/>
            <person name="Glaser F."/>
            <person name="Grimwood J."/>
            <person name="Gutierrez G."/>
            <person name="Heitman J."/>
            <person name="Henrissat B."/>
            <person name="Iturriaga E.A."/>
            <person name="Lang B.F."/>
            <person name="Lavin J.L."/>
            <person name="Lee S."/>
            <person name="Li W."/>
            <person name="Lindquist E."/>
            <person name="Lopez-Garcia S."/>
            <person name="Luque E.M."/>
            <person name="Marcos A.T."/>
            <person name="Martin J."/>
            <person name="McCluskey K."/>
            <person name="Medina H.R."/>
            <person name="Miralles-Duran A."/>
            <person name="Miyazaki A."/>
            <person name="Munoz-Torres E."/>
            <person name="Oguiza J.A."/>
            <person name="Ohm R."/>
            <person name="Olmedo M."/>
            <person name="Orejas M."/>
            <person name="Ortiz-Castellanos L."/>
            <person name="Pisabarro A.G."/>
            <person name="Rodriguez-Romero J."/>
            <person name="Ruiz-Herrera J."/>
            <person name="Ruiz-Vazquez R."/>
            <person name="Sanz C."/>
            <person name="Schackwitz W."/>
            <person name="Schmutz J."/>
            <person name="Shahriari M."/>
            <person name="Shelest E."/>
            <person name="Silva-Franco F."/>
            <person name="Soanes D."/>
            <person name="Syed K."/>
            <person name="Tagua V.G."/>
            <person name="Talbot N.J."/>
            <person name="Thon M."/>
            <person name="De vries R.P."/>
            <person name="Wiebenga A."/>
            <person name="Yadav J.S."/>
            <person name="Braun E.L."/>
            <person name="Baker S."/>
            <person name="Garre V."/>
            <person name="Horwitz B."/>
            <person name="Torres-Martinez S."/>
            <person name="Idnurm A."/>
            <person name="Herrera-Estrella A."/>
            <person name="Gabaldon T."/>
            <person name="Grigoriev I.V."/>
        </authorList>
    </citation>
    <scope>NUCLEOTIDE SEQUENCE [LARGE SCALE GENOMIC DNA]</scope>
    <source>
        <strain evidence="7">NRRL 1555(-)</strain>
    </source>
</reference>
<dbReference type="CDD" id="cd18186">
    <property type="entry name" value="BTB_POZ_ZBTB_KLHL-like"/>
    <property type="match status" value="1"/>
</dbReference>
<dbReference type="InParanoid" id="A0A162U4A8"/>
<dbReference type="PROSITE" id="PS50097">
    <property type="entry name" value="BTB"/>
    <property type="match status" value="1"/>
</dbReference>
<dbReference type="CDD" id="cd14733">
    <property type="entry name" value="BACK"/>
    <property type="match status" value="1"/>
</dbReference>
<dbReference type="SUPFAM" id="SSF54695">
    <property type="entry name" value="POZ domain"/>
    <property type="match status" value="1"/>
</dbReference>
<keyword evidence="7" id="KW-1185">Reference proteome</keyword>
<dbReference type="EMBL" id="KV440981">
    <property type="protein sequence ID" value="OAD73322.1"/>
    <property type="molecule type" value="Genomic_DNA"/>
</dbReference>
<sequence>MLLIVMIKYLFLLHLHLLSDSEPTSQANLEFDTALSVTQIYNGINLRKGTRDRPEHLGVCVVPSPHTLVVDKGDSIEKIKVSISLIKAGMQPIVREFSRDFEFKGVLSGGRGYNEFITLQHLQNYLTDDQLTLSIVLAIEQKIKNLLGGPSLHPKSQPFNFSNQDLKNFQDVTIHVFNEKNDGSDEMETNFNHDSTASIRSNKRKRVESTEDIKSNKKITLHSHKFILASASPWFRDTFLSGMKESTENEVKIRGVDPNIFKWIFDFSYGKDIKIKNSTHGINIIKVADRLQFKIIKDYTFLCLQNHINKFNIFDIWETSDLCDCVETRRFCMQYMRSNYVDIFLSPGWLSANDEYALKAIKIDGLKGVMDETIFYRTVMTRRRAAVMELAKLRITKEKEWKEELLKAPSGSSTPSGEDESEIVKEVKEEAKVSEGDVKVSEGDAKVSDDNSREDTGGKVKEDSKDNGKEKMDTNVKVTDSGGEDSLGNVKAVVETEAEKLKRLEKIRWEEYIKKELESTHKHFETMILHIRFPQMGIEFLANTVEKDDCVMQIPGIKDVHMFSDNLYGVCWFNNNLYAICFLTGISIDYRNLFALRLMSKFSRFGYVARLLPH</sequence>
<dbReference type="SMART" id="SM00225">
    <property type="entry name" value="BTB"/>
    <property type="match status" value="1"/>
</dbReference>